<evidence type="ECO:0000256" key="4">
    <source>
        <dbReference type="ARBA" id="ARBA00012622"/>
    </source>
</evidence>
<evidence type="ECO:0000256" key="2">
    <source>
        <dbReference type="ARBA" id="ARBA00004691"/>
    </source>
</evidence>
<keyword evidence="7 17" id="KW-0819">tRNA processing</keyword>
<dbReference type="InterPro" id="IPR003828">
    <property type="entry name" value="QueH"/>
</dbReference>
<comment type="pathway">
    <text evidence="2 17">tRNA modification; tRNA-queuosine biosynthesis.</text>
</comment>
<evidence type="ECO:0000256" key="17">
    <source>
        <dbReference type="HAMAP-Rule" id="MF_02089"/>
    </source>
</evidence>
<keyword evidence="6 17" id="KW-0004">4Fe-4S</keyword>
<evidence type="ECO:0000256" key="9">
    <source>
        <dbReference type="ARBA" id="ARBA00022785"/>
    </source>
</evidence>
<comment type="catalytic activity">
    <reaction evidence="16 17">
        <text>epoxyqueuosine(34) in tRNA + AH2 = queuosine(34) in tRNA + A + H2O</text>
        <dbReference type="Rhea" id="RHEA:32159"/>
        <dbReference type="Rhea" id="RHEA-COMP:18571"/>
        <dbReference type="Rhea" id="RHEA-COMP:18582"/>
        <dbReference type="ChEBI" id="CHEBI:13193"/>
        <dbReference type="ChEBI" id="CHEBI:15377"/>
        <dbReference type="ChEBI" id="CHEBI:17499"/>
        <dbReference type="ChEBI" id="CHEBI:194431"/>
        <dbReference type="ChEBI" id="CHEBI:194443"/>
        <dbReference type="EC" id="1.17.99.6"/>
    </reaction>
</comment>
<reference evidence="18 19" key="1">
    <citation type="submission" date="2018-08" db="EMBL/GenBank/DDBJ databases">
        <title>Draft genome of candidate division NPL-UPA2 bacterium Unc8 that adapted to ultra-basic serpentinizing groundwater.</title>
        <authorList>
            <person name="Ishii S."/>
            <person name="Suzuki S."/>
            <person name="Nealson K.H."/>
        </authorList>
    </citation>
    <scope>NUCLEOTIDE SEQUENCE [LARGE SCALE GENOMIC DNA]</scope>
    <source>
        <strain evidence="18">Unc8</strain>
    </source>
</reference>
<comment type="caution">
    <text evidence="18">The sequence shown here is derived from an EMBL/GenBank/DDBJ whole genome shotgun (WGS) entry which is preliminary data.</text>
</comment>
<name>A0A399FVC9_UNCN2</name>
<evidence type="ECO:0000256" key="13">
    <source>
        <dbReference type="ARBA" id="ARBA00023157"/>
    </source>
</evidence>
<sequence length="192" mass="22621">MTKILIHICCAPCAIYPLKKLKEKDNDVQGFWYNPGIYPDWEYQRRLRCLKAYAGREKIKVIYEYKKQESHFGSTEEEKCLNCYQLRLDKTANVAREGGFDLFTTTLLISPYQKHELIREIGEKAGRKMGVDFLYTDFRNGYREGITQAREMKLYHQRYCGCARSIRERVESKEKGTKAQELIADSYLAHCF</sequence>
<organism evidence="18 19">
    <name type="scientific">candidate division NPL-UPA2 bacterium Unc8</name>
    <dbReference type="NCBI Taxonomy" id="1980939"/>
    <lineage>
        <taxon>Bacteria</taxon>
    </lineage>
</organism>
<dbReference type="Proteomes" id="UP000266287">
    <property type="component" value="Unassembled WGS sequence"/>
</dbReference>
<accession>A0A399FVC9</accession>
<dbReference type="GO" id="GO:0046872">
    <property type="term" value="F:metal ion binding"/>
    <property type="evidence" value="ECO:0007669"/>
    <property type="project" value="UniProtKB-KW"/>
</dbReference>
<evidence type="ECO:0000256" key="6">
    <source>
        <dbReference type="ARBA" id="ARBA00022485"/>
    </source>
</evidence>
<keyword evidence="14 17" id="KW-0676">Redox-active center</keyword>
<keyword evidence="10 17" id="KW-0560">Oxidoreductase</keyword>
<evidence type="ECO:0000256" key="3">
    <source>
        <dbReference type="ARBA" id="ARBA00008207"/>
    </source>
</evidence>
<evidence type="ECO:0000256" key="11">
    <source>
        <dbReference type="ARBA" id="ARBA00023004"/>
    </source>
</evidence>
<evidence type="ECO:0000256" key="12">
    <source>
        <dbReference type="ARBA" id="ARBA00023014"/>
    </source>
</evidence>
<dbReference type="GO" id="GO:0052693">
    <property type="term" value="F:epoxyqueuosine reductase activity"/>
    <property type="evidence" value="ECO:0007669"/>
    <property type="project" value="UniProtKB-UniRule"/>
</dbReference>
<evidence type="ECO:0000256" key="1">
    <source>
        <dbReference type="ARBA" id="ARBA00002268"/>
    </source>
</evidence>
<keyword evidence="9 17" id="KW-0671">Queuosine biosynthesis</keyword>
<gene>
    <name evidence="17" type="primary">queH</name>
    <name evidence="18" type="ORF">B9J77_03895</name>
</gene>
<dbReference type="PANTHER" id="PTHR36701">
    <property type="entry name" value="EPOXYQUEUOSINE REDUCTASE QUEH"/>
    <property type="match status" value="1"/>
</dbReference>
<comment type="similarity">
    <text evidence="3 17">Belongs to the QueH family.</text>
</comment>
<dbReference type="AlphaFoldDB" id="A0A399FVC9"/>
<evidence type="ECO:0000256" key="14">
    <source>
        <dbReference type="ARBA" id="ARBA00023284"/>
    </source>
</evidence>
<evidence type="ECO:0000313" key="19">
    <source>
        <dbReference type="Proteomes" id="UP000266287"/>
    </source>
</evidence>
<dbReference type="HAMAP" id="MF_02089">
    <property type="entry name" value="QueH"/>
    <property type="match status" value="1"/>
</dbReference>
<keyword evidence="8 17" id="KW-0479">Metal-binding</keyword>
<feature type="binding site" evidence="17">
    <location>
        <position position="10"/>
    </location>
    <ligand>
        <name>[4Fe-4S] cluster</name>
        <dbReference type="ChEBI" id="CHEBI:49883"/>
    </ligand>
</feature>
<dbReference type="UniPathway" id="UPA00392"/>
<feature type="binding site" evidence="17">
    <location>
        <position position="80"/>
    </location>
    <ligand>
        <name>[4Fe-4S] cluster</name>
        <dbReference type="ChEBI" id="CHEBI:49883"/>
    </ligand>
</feature>
<dbReference type="EMBL" id="NDHY01000008">
    <property type="protein sequence ID" value="RII00061.1"/>
    <property type="molecule type" value="Genomic_DNA"/>
</dbReference>
<keyword evidence="11 17" id="KW-0408">Iron</keyword>
<keyword evidence="12 17" id="KW-0411">Iron-sulfur</keyword>
<dbReference type="PANTHER" id="PTHR36701:SF1">
    <property type="entry name" value="EPOXYQUEUOSINE REDUCTASE QUEH"/>
    <property type="match status" value="1"/>
</dbReference>
<evidence type="ECO:0000256" key="10">
    <source>
        <dbReference type="ARBA" id="ARBA00023002"/>
    </source>
</evidence>
<keyword evidence="13 17" id="KW-1015">Disulfide bond</keyword>
<evidence type="ECO:0000256" key="15">
    <source>
        <dbReference type="ARBA" id="ARBA00031446"/>
    </source>
</evidence>
<dbReference type="GO" id="GO:0008616">
    <property type="term" value="P:tRNA queuosine(34) biosynthetic process"/>
    <property type="evidence" value="ECO:0007669"/>
    <property type="project" value="UniProtKB-UniRule"/>
</dbReference>
<feature type="binding site" evidence="17">
    <location>
        <position position="9"/>
    </location>
    <ligand>
        <name>[4Fe-4S] cluster</name>
        <dbReference type="ChEBI" id="CHEBI:49883"/>
    </ligand>
</feature>
<evidence type="ECO:0000256" key="5">
    <source>
        <dbReference type="ARBA" id="ARBA00016895"/>
    </source>
</evidence>
<proteinExistence type="inferred from homology"/>
<dbReference type="Pfam" id="PF02677">
    <property type="entry name" value="QueH"/>
    <property type="match status" value="1"/>
</dbReference>
<comment type="function">
    <text evidence="1 17">Catalyzes the conversion of epoxyqueuosine (oQ) to queuosine (Q), which is a hypermodified base found in the wobble positions of tRNA(Asp), tRNA(Asn), tRNA(His) and tRNA(Tyr).</text>
</comment>
<dbReference type="GO" id="GO:0051539">
    <property type="term" value="F:4 iron, 4 sulfur cluster binding"/>
    <property type="evidence" value="ECO:0007669"/>
    <property type="project" value="UniProtKB-UniRule"/>
</dbReference>
<dbReference type="EC" id="1.17.99.6" evidence="4 17"/>
<evidence type="ECO:0000256" key="16">
    <source>
        <dbReference type="ARBA" id="ARBA00047415"/>
    </source>
</evidence>
<protein>
    <recommendedName>
        <fullName evidence="5 17">Epoxyqueuosine reductase QueH</fullName>
        <ecNumber evidence="4 17">1.17.99.6</ecNumber>
    </recommendedName>
    <alternativeName>
        <fullName evidence="15 17">Queuosine biosynthesis protein QueH</fullName>
    </alternativeName>
</protein>
<feature type="disulfide bond" description="Redox-active" evidence="17">
    <location>
        <begin position="160"/>
        <end position="162"/>
    </location>
</feature>
<evidence type="ECO:0000256" key="7">
    <source>
        <dbReference type="ARBA" id="ARBA00022694"/>
    </source>
</evidence>
<evidence type="ECO:0000256" key="8">
    <source>
        <dbReference type="ARBA" id="ARBA00022723"/>
    </source>
</evidence>
<evidence type="ECO:0000313" key="18">
    <source>
        <dbReference type="EMBL" id="RII00061.1"/>
    </source>
</evidence>
<feature type="binding site" evidence="17">
    <location>
        <position position="83"/>
    </location>
    <ligand>
        <name>[4Fe-4S] cluster</name>
        <dbReference type="ChEBI" id="CHEBI:49883"/>
    </ligand>
</feature>